<protein>
    <submittedName>
        <fullName evidence="1">Uncharacterized protein</fullName>
    </submittedName>
</protein>
<reference evidence="1" key="1">
    <citation type="submission" date="2020-05" db="EMBL/GenBank/DDBJ databases">
        <authorList>
            <person name="Chiriac C."/>
            <person name="Salcher M."/>
            <person name="Ghai R."/>
            <person name="Kavagutti S V."/>
        </authorList>
    </citation>
    <scope>NUCLEOTIDE SEQUENCE</scope>
</reference>
<organism evidence="1">
    <name type="scientific">uncultured Caudovirales phage</name>
    <dbReference type="NCBI Taxonomy" id="2100421"/>
    <lineage>
        <taxon>Viruses</taxon>
        <taxon>Duplodnaviria</taxon>
        <taxon>Heunggongvirae</taxon>
        <taxon>Uroviricota</taxon>
        <taxon>Caudoviricetes</taxon>
        <taxon>Peduoviridae</taxon>
        <taxon>Maltschvirus</taxon>
        <taxon>Maltschvirus maltsch</taxon>
    </lineage>
</organism>
<name>A0A6J7XCW3_9CAUD</name>
<gene>
    <name evidence="1" type="ORF">UFOVP1544_55</name>
</gene>
<sequence>MNLHQGDIAQGLVDDLLEVIHKYDDTMYMSTAIGCLEIVKQQLIADSLENADD</sequence>
<dbReference type="EMBL" id="LR798396">
    <property type="protein sequence ID" value="CAB5228931.1"/>
    <property type="molecule type" value="Genomic_DNA"/>
</dbReference>
<accession>A0A6J7XCW3</accession>
<evidence type="ECO:0000313" key="1">
    <source>
        <dbReference type="EMBL" id="CAB5228931.1"/>
    </source>
</evidence>
<proteinExistence type="predicted"/>